<keyword evidence="3" id="KW-0819">tRNA processing</keyword>
<dbReference type="Pfam" id="PF08331">
    <property type="entry name" value="QueG_DUF1730"/>
    <property type="match status" value="1"/>
</dbReference>
<evidence type="ECO:0000256" key="2">
    <source>
        <dbReference type="ARBA" id="ARBA00022490"/>
    </source>
</evidence>
<evidence type="ECO:0000256" key="6">
    <source>
        <dbReference type="ARBA" id="ARBA00023002"/>
    </source>
</evidence>
<dbReference type="InterPro" id="IPR013542">
    <property type="entry name" value="QueG_DUF1730"/>
</dbReference>
<keyword evidence="5" id="KW-0671">Queuosine biosynthesis</keyword>
<dbReference type="Proteomes" id="UP000177583">
    <property type="component" value="Unassembled WGS sequence"/>
</dbReference>
<dbReference type="NCBIfam" id="TIGR00276">
    <property type="entry name" value="tRNA epoxyqueuosine(34) reductase QueG"/>
    <property type="match status" value="1"/>
</dbReference>
<dbReference type="GO" id="GO:0008616">
    <property type="term" value="P:tRNA queuosine(34) biosynthetic process"/>
    <property type="evidence" value="ECO:0007669"/>
    <property type="project" value="UniProtKB-KW"/>
</dbReference>
<reference evidence="10 11" key="1">
    <citation type="journal article" date="2016" name="Nat. Commun.">
        <title>Thousands of microbial genomes shed light on interconnected biogeochemical processes in an aquifer system.</title>
        <authorList>
            <person name="Anantharaman K."/>
            <person name="Brown C.T."/>
            <person name="Hug L.A."/>
            <person name="Sharon I."/>
            <person name="Castelle C.J."/>
            <person name="Probst A.J."/>
            <person name="Thomas B.C."/>
            <person name="Singh A."/>
            <person name="Wilkins M.J."/>
            <person name="Karaoz U."/>
            <person name="Brodie E.L."/>
            <person name="Williams K.H."/>
            <person name="Hubbard S.S."/>
            <person name="Banfield J.F."/>
        </authorList>
    </citation>
    <scope>NUCLEOTIDE SEQUENCE [LARGE SCALE GENOMIC DNA]</scope>
</reference>
<name>A0A1F6GSF6_9PROT</name>
<protein>
    <submittedName>
        <fullName evidence="10">tRNA epoxyqueuosine(34) reductase QueG</fullName>
    </submittedName>
</protein>
<dbReference type="PROSITE" id="PS51379">
    <property type="entry name" value="4FE4S_FER_2"/>
    <property type="match status" value="1"/>
</dbReference>
<dbReference type="PANTHER" id="PTHR30002:SF4">
    <property type="entry name" value="EPOXYQUEUOSINE REDUCTASE"/>
    <property type="match status" value="1"/>
</dbReference>
<dbReference type="PROSITE" id="PS00198">
    <property type="entry name" value="4FE4S_FER_1"/>
    <property type="match status" value="1"/>
</dbReference>
<dbReference type="SUPFAM" id="SSF46548">
    <property type="entry name" value="alpha-helical ferredoxin"/>
    <property type="match status" value="1"/>
</dbReference>
<keyword evidence="6" id="KW-0560">Oxidoreductase</keyword>
<organism evidence="10 11">
    <name type="scientific">Candidatus Lambdaproteobacteria bacterium RIFOXYD2_FULL_56_26</name>
    <dbReference type="NCBI Taxonomy" id="1817773"/>
    <lineage>
        <taxon>Bacteria</taxon>
        <taxon>Pseudomonadati</taxon>
        <taxon>Pseudomonadota</taxon>
        <taxon>Candidatus Lambdaproteobacteria</taxon>
    </lineage>
</organism>
<dbReference type="InterPro" id="IPR017896">
    <property type="entry name" value="4Fe4S_Fe-S-bd"/>
</dbReference>
<dbReference type="PANTHER" id="PTHR30002">
    <property type="entry name" value="EPOXYQUEUOSINE REDUCTASE"/>
    <property type="match status" value="1"/>
</dbReference>
<evidence type="ECO:0000313" key="10">
    <source>
        <dbReference type="EMBL" id="OGH01072.1"/>
    </source>
</evidence>
<keyword evidence="4" id="KW-0479">Metal-binding</keyword>
<evidence type="ECO:0000256" key="7">
    <source>
        <dbReference type="ARBA" id="ARBA00023004"/>
    </source>
</evidence>
<comment type="caution">
    <text evidence="10">The sequence shown here is derived from an EMBL/GenBank/DDBJ whole genome shotgun (WGS) entry which is preliminary data.</text>
</comment>
<evidence type="ECO:0000259" key="9">
    <source>
        <dbReference type="PROSITE" id="PS51379"/>
    </source>
</evidence>
<evidence type="ECO:0000256" key="8">
    <source>
        <dbReference type="ARBA" id="ARBA00023014"/>
    </source>
</evidence>
<keyword evidence="8" id="KW-0411">Iron-sulfur</keyword>
<dbReference type="InterPro" id="IPR017900">
    <property type="entry name" value="4Fe4S_Fe_S_CS"/>
</dbReference>
<evidence type="ECO:0000313" key="11">
    <source>
        <dbReference type="Proteomes" id="UP000177583"/>
    </source>
</evidence>
<dbReference type="AlphaFoldDB" id="A0A1F6GSF6"/>
<dbReference type="GO" id="GO:0052693">
    <property type="term" value="F:epoxyqueuosine reductase activity"/>
    <property type="evidence" value="ECO:0007669"/>
    <property type="project" value="TreeGrafter"/>
</dbReference>
<dbReference type="GO" id="GO:0046872">
    <property type="term" value="F:metal ion binding"/>
    <property type="evidence" value="ECO:0007669"/>
    <property type="project" value="UniProtKB-KW"/>
</dbReference>
<keyword evidence="2" id="KW-0963">Cytoplasm</keyword>
<evidence type="ECO:0000256" key="3">
    <source>
        <dbReference type="ARBA" id="ARBA00022694"/>
    </source>
</evidence>
<gene>
    <name evidence="10" type="ORF">A2557_00545</name>
</gene>
<feature type="domain" description="4Fe-4S ferredoxin-type" evidence="9">
    <location>
        <begin position="172"/>
        <end position="201"/>
    </location>
</feature>
<feature type="non-terminal residue" evidence="10">
    <location>
        <position position="220"/>
    </location>
</feature>
<evidence type="ECO:0000256" key="1">
    <source>
        <dbReference type="ARBA" id="ARBA00022485"/>
    </source>
</evidence>
<dbReference type="Pfam" id="PF13484">
    <property type="entry name" value="Fer4_16"/>
    <property type="match status" value="1"/>
</dbReference>
<keyword evidence="7" id="KW-0408">Iron</keyword>
<proteinExistence type="predicted"/>
<dbReference type="GO" id="GO:0051539">
    <property type="term" value="F:4 iron, 4 sulfur cluster binding"/>
    <property type="evidence" value="ECO:0007669"/>
    <property type="project" value="UniProtKB-KW"/>
</dbReference>
<evidence type="ECO:0000256" key="4">
    <source>
        <dbReference type="ARBA" id="ARBA00022723"/>
    </source>
</evidence>
<dbReference type="EMBL" id="MFNF01000040">
    <property type="protein sequence ID" value="OGH01072.1"/>
    <property type="molecule type" value="Genomic_DNA"/>
</dbReference>
<keyword evidence="1" id="KW-0004">4Fe-4S</keyword>
<sequence length="220" mass="24434">MEKTIQALFASAGFPWVGFVGEEDCHFGPWYAEWLSRGYQAGMDWMNRNLHLRADPLLIHPGARAVILVAVPYKTTPPEGDLGANRWISRYAWGEDYHGWIKKRLQALLSELGQRFEGFEGRVFVDSAPLPEKRLAHQAGLGFIGKNSLLVHPQLGSYLFLAEILCNLPLVTTGPMETEGCGSCNACLEACPNSAIKPRGMVDANWCISYLTIEHIGPFT</sequence>
<evidence type="ECO:0000256" key="5">
    <source>
        <dbReference type="ARBA" id="ARBA00022785"/>
    </source>
</evidence>
<accession>A0A1F6GSF6</accession>
<dbReference type="InterPro" id="IPR004453">
    <property type="entry name" value="QueG"/>
</dbReference>